<name>A0ABV5KIH3_9BACL</name>
<dbReference type="PRINTS" id="PR00081">
    <property type="entry name" value="GDHRDH"/>
</dbReference>
<gene>
    <name evidence="3" type="ORF">ACFFSY_01895</name>
</gene>
<evidence type="ECO:0000256" key="2">
    <source>
        <dbReference type="ARBA" id="ARBA00023002"/>
    </source>
</evidence>
<keyword evidence="2" id="KW-0560">Oxidoreductase</keyword>
<dbReference type="EMBL" id="JBHMDO010000003">
    <property type="protein sequence ID" value="MFB9324690.1"/>
    <property type="molecule type" value="Genomic_DNA"/>
</dbReference>
<evidence type="ECO:0000313" key="3">
    <source>
        <dbReference type="EMBL" id="MFB9324690.1"/>
    </source>
</evidence>
<proteinExistence type="inferred from homology"/>
<dbReference type="Gene3D" id="3.40.50.720">
    <property type="entry name" value="NAD(P)-binding Rossmann-like Domain"/>
    <property type="match status" value="1"/>
</dbReference>
<dbReference type="InterPro" id="IPR002347">
    <property type="entry name" value="SDR_fam"/>
</dbReference>
<comment type="caution">
    <text evidence="3">The sequence shown here is derived from an EMBL/GenBank/DDBJ whole genome shotgun (WGS) entry which is preliminary data.</text>
</comment>
<sequence>MNRGGWNAERITDQAGKIIVITGASSGLGLEASTVLSAKGAKVIMAVRNLEKGKVAVSKIMNNNKNAHVELMQVDLSDFNAIHAFSKEFHAKYTNLHILINNAGIMYPKRREITKQGYESHWGTNHLGHFLLTGLMLDSLSEHLDPEW</sequence>
<comment type="similarity">
    <text evidence="1">Belongs to the short-chain dehydrogenases/reductases (SDR) family.</text>
</comment>
<dbReference type="RefSeq" id="WP_377489045.1">
    <property type="nucleotide sequence ID" value="NZ_JBHMDO010000003.1"/>
</dbReference>
<dbReference type="SUPFAM" id="SSF51735">
    <property type="entry name" value="NAD(P)-binding Rossmann-fold domains"/>
    <property type="match status" value="1"/>
</dbReference>
<evidence type="ECO:0000313" key="4">
    <source>
        <dbReference type="Proteomes" id="UP001589747"/>
    </source>
</evidence>
<dbReference type="Pfam" id="PF00106">
    <property type="entry name" value="adh_short"/>
    <property type="match status" value="1"/>
</dbReference>
<organism evidence="3 4">
    <name type="scientific">Paenibacillus aurantiacus</name>
    <dbReference type="NCBI Taxonomy" id="1936118"/>
    <lineage>
        <taxon>Bacteria</taxon>
        <taxon>Bacillati</taxon>
        <taxon>Bacillota</taxon>
        <taxon>Bacilli</taxon>
        <taxon>Bacillales</taxon>
        <taxon>Paenibacillaceae</taxon>
        <taxon>Paenibacillus</taxon>
    </lineage>
</organism>
<dbReference type="Proteomes" id="UP001589747">
    <property type="component" value="Unassembled WGS sequence"/>
</dbReference>
<dbReference type="PANTHER" id="PTHR24320:SF148">
    <property type="entry name" value="NAD(P)-BINDING ROSSMANN-FOLD SUPERFAMILY PROTEIN"/>
    <property type="match status" value="1"/>
</dbReference>
<dbReference type="PANTHER" id="PTHR24320">
    <property type="entry name" value="RETINOL DEHYDROGENASE"/>
    <property type="match status" value="1"/>
</dbReference>
<reference evidence="3 4" key="1">
    <citation type="submission" date="2024-09" db="EMBL/GenBank/DDBJ databases">
        <authorList>
            <person name="Sun Q."/>
            <person name="Mori K."/>
        </authorList>
    </citation>
    <scope>NUCLEOTIDE SEQUENCE [LARGE SCALE GENOMIC DNA]</scope>
    <source>
        <strain evidence="3 4">TISTR 2452</strain>
    </source>
</reference>
<dbReference type="InterPro" id="IPR036291">
    <property type="entry name" value="NAD(P)-bd_dom_sf"/>
</dbReference>
<evidence type="ECO:0000256" key="1">
    <source>
        <dbReference type="ARBA" id="ARBA00006484"/>
    </source>
</evidence>
<accession>A0ABV5KIH3</accession>
<keyword evidence="4" id="KW-1185">Reference proteome</keyword>
<protein>
    <submittedName>
        <fullName evidence="3">SDR family NAD(P)-dependent oxidoreductase</fullName>
    </submittedName>
</protein>